<protein>
    <submittedName>
        <fullName evidence="2">Uncharacterized protein</fullName>
    </submittedName>
</protein>
<accession>X0YQG1</accession>
<gene>
    <name evidence="2" type="ORF">S01H1_84123</name>
</gene>
<evidence type="ECO:0000256" key="1">
    <source>
        <dbReference type="SAM" id="MobiDB-lite"/>
    </source>
</evidence>
<reference evidence="2" key="1">
    <citation type="journal article" date="2014" name="Front. Microbiol.">
        <title>High frequency of phylogenetically diverse reductive dehalogenase-homologous genes in deep subseafloor sedimentary metagenomes.</title>
        <authorList>
            <person name="Kawai M."/>
            <person name="Futagami T."/>
            <person name="Toyoda A."/>
            <person name="Takaki Y."/>
            <person name="Nishi S."/>
            <person name="Hori S."/>
            <person name="Arai W."/>
            <person name="Tsubouchi T."/>
            <person name="Morono Y."/>
            <person name="Uchiyama I."/>
            <person name="Ito T."/>
            <person name="Fujiyama A."/>
            <person name="Inagaki F."/>
            <person name="Takami H."/>
        </authorList>
    </citation>
    <scope>NUCLEOTIDE SEQUENCE</scope>
    <source>
        <strain evidence="2">Expedition CK06-06</strain>
    </source>
</reference>
<comment type="caution">
    <text evidence="2">The sequence shown here is derived from an EMBL/GenBank/DDBJ whole genome shotgun (WGS) entry which is preliminary data.</text>
</comment>
<evidence type="ECO:0000313" key="2">
    <source>
        <dbReference type="EMBL" id="GAG50683.1"/>
    </source>
</evidence>
<sequence>MARHKCGRSAERRMFAMITGGFWHPKFGEMLEATGFPGKSRKKRGRLKLKKRRLK</sequence>
<feature type="region of interest" description="Disordered" evidence="1">
    <location>
        <begin position="34"/>
        <end position="55"/>
    </location>
</feature>
<feature type="compositionally biased region" description="Basic residues" evidence="1">
    <location>
        <begin position="39"/>
        <end position="55"/>
    </location>
</feature>
<proteinExistence type="predicted"/>
<dbReference type="AlphaFoldDB" id="X0YQG1"/>
<dbReference type="EMBL" id="BARS01057357">
    <property type="protein sequence ID" value="GAG50683.1"/>
    <property type="molecule type" value="Genomic_DNA"/>
</dbReference>
<organism evidence="2">
    <name type="scientific">marine sediment metagenome</name>
    <dbReference type="NCBI Taxonomy" id="412755"/>
    <lineage>
        <taxon>unclassified sequences</taxon>
        <taxon>metagenomes</taxon>
        <taxon>ecological metagenomes</taxon>
    </lineage>
</organism>
<name>X0YQG1_9ZZZZ</name>